<dbReference type="InterPro" id="IPR050900">
    <property type="entry name" value="Transposase_IS3/IS150/IS904"/>
</dbReference>
<dbReference type="GO" id="GO:0003676">
    <property type="term" value="F:nucleic acid binding"/>
    <property type="evidence" value="ECO:0007669"/>
    <property type="project" value="InterPro"/>
</dbReference>
<dbReference type="NCBIfam" id="NF033516">
    <property type="entry name" value="transpos_IS3"/>
    <property type="match status" value="1"/>
</dbReference>
<gene>
    <name evidence="2" type="ORF">SDC9_49775</name>
</gene>
<feature type="domain" description="Integrase catalytic" evidence="1">
    <location>
        <begin position="115"/>
        <end position="279"/>
    </location>
</feature>
<accession>A0A644WJ46</accession>
<dbReference type="AlphaFoldDB" id="A0A644WJ46"/>
<sequence>MIPMDQRKNLIEKESAELSLCKQCELLNISRSSLYYTPSVASSLELEIMRNIDFLYTEDPTRGTRRMYQALKRLGFNIGRYKVRSLMRLMRIKTIYCKPRTTFCDPAKYKYPYLLRNLPINETNHVWAIDISYIPLKKGYMYLFAIIDIYSRYLVGWSLSNTMTAEWVVNTISDAILRYGSPKIINSDQGSQFTSEEYISFLKDQDIQISMDGKGRATDNSFVERFFRTIKYDKIYLELPENGTDLHRCCSEFVNFYNNLREHSSLDYTTPAKIFNKAA</sequence>
<dbReference type="PANTHER" id="PTHR46889:SF5">
    <property type="entry name" value="INTEGRASE PROTEIN"/>
    <property type="match status" value="1"/>
</dbReference>
<dbReference type="InterPro" id="IPR036397">
    <property type="entry name" value="RNaseH_sf"/>
</dbReference>
<dbReference type="InterPro" id="IPR025948">
    <property type="entry name" value="HTH-like_dom"/>
</dbReference>
<proteinExistence type="predicted"/>
<dbReference type="InterPro" id="IPR001584">
    <property type="entry name" value="Integrase_cat-core"/>
</dbReference>
<dbReference type="InterPro" id="IPR048020">
    <property type="entry name" value="Transpos_IS3"/>
</dbReference>
<dbReference type="Pfam" id="PF00665">
    <property type="entry name" value="rve"/>
    <property type="match status" value="1"/>
</dbReference>
<dbReference type="Pfam" id="PF13276">
    <property type="entry name" value="HTH_21"/>
    <property type="match status" value="1"/>
</dbReference>
<dbReference type="SUPFAM" id="SSF53098">
    <property type="entry name" value="Ribonuclease H-like"/>
    <property type="match status" value="1"/>
</dbReference>
<protein>
    <submittedName>
        <fullName evidence="2">IS3 family transposase ISGxy1</fullName>
    </submittedName>
</protein>
<evidence type="ECO:0000313" key="2">
    <source>
        <dbReference type="EMBL" id="MPM03508.1"/>
    </source>
</evidence>
<organism evidence="2">
    <name type="scientific">bioreactor metagenome</name>
    <dbReference type="NCBI Taxonomy" id="1076179"/>
    <lineage>
        <taxon>unclassified sequences</taxon>
        <taxon>metagenomes</taxon>
        <taxon>ecological metagenomes</taxon>
    </lineage>
</organism>
<dbReference type="Gene3D" id="3.30.420.10">
    <property type="entry name" value="Ribonuclease H-like superfamily/Ribonuclease H"/>
    <property type="match status" value="1"/>
</dbReference>
<name>A0A644WJ46_9ZZZZ</name>
<dbReference type="PROSITE" id="PS50994">
    <property type="entry name" value="INTEGRASE"/>
    <property type="match status" value="1"/>
</dbReference>
<evidence type="ECO:0000259" key="1">
    <source>
        <dbReference type="PROSITE" id="PS50994"/>
    </source>
</evidence>
<comment type="caution">
    <text evidence="2">The sequence shown here is derived from an EMBL/GenBank/DDBJ whole genome shotgun (WGS) entry which is preliminary data.</text>
</comment>
<dbReference type="InterPro" id="IPR012337">
    <property type="entry name" value="RNaseH-like_sf"/>
</dbReference>
<reference evidence="2" key="1">
    <citation type="submission" date="2019-08" db="EMBL/GenBank/DDBJ databases">
        <authorList>
            <person name="Kucharzyk K."/>
            <person name="Murdoch R.W."/>
            <person name="Higgins S."/>
            <person name="Loffler F."/>
        </authorList>
    </citation>
    <scope>NUCLEOTIDE SEQUENCE</scope>
</reference>
<dbReference type="GO" id="GO:0015074">
    <property type="term" value="P:DNA integration"/>
    <property type="evidence" value="ECO:0007669"/>
    <property type="project" value="InterPro"/>
</dbReference>
<dbReference type="EMBL" id="VSSQ01000959">
    <property type="protein sequence ID" value="MPM03508.1"/>
    <property type="molecule type" value="Genomic_DNA"/>
</dbReference>
<dbReference type="PANTHER" id="PTHR46889">
    <property type="entry name" value="TRANSPOSASE INSF FOR INSERTION SEQUENCE IS3B-RELATED"/>
    <property type="match status" value="1"/>
</dbReference>